<comment type="catalytic activity">
    <reaction evidence="19">
        <text>L-glutamate + NH4(+) + ATP = L-glutamine + ADP + phosphate + H(+)</text>
        <dbReference type="Rhea" id="RHEA:16169"/>
        <dbReference type="ChEBI" id="CHEBI:15378"/>
        <dbReference type="ChEBI" id="CHEBI:28938"/>
        <dbReference type="ChEBI" id="CHEBI:29985"/>
        <dbReference type="ChEBI" id="CHEBI:30616"/>
        <dbReference type="ChEBI" id="CHEBI:43474"/>
        <dbReference type="ChEBI" id="CHEBI:58359"/>
        <dbReference type="ChEBI" id="CHEBI:456216"/>
        <dbReference type="EC" id="6.3.1.2"/>
    </reaction>
</comment>
<dbReference type="InterPro" id="IPR027303">
    <property type="entry name" value="Gln_synth_gly_rich_site"/>
</dbReference>
<feature type="binding site" evidence="14">
    <location>
        <position position="277"/>
    </location>
    <ligand>
        <name>Mg(2+)</name>
        <dbReference type="ChEBI" id="CHEBI:18420"/>
        <label>1</label>
    </ligand>
</feature>
<evidence type="ECO:0000256" key="10">
    <source>
        <dbReference type="ARBA" id="ARBA00022840"/>
    </source>
</evidence>
<evidence type="ECO:0000256" key="6">
    <source>
        <dbReference type="ARBA" id="ARBA00022553"/>
    </source>
</evidence>
<reference evidence="22 23" key="1">
    <citation type="submission" date="2015-10" db="EMBL/GenBank/DDBJ databases">
        <title>Metagenome-Assembled Genomes uncover a global brackish microbiome.</title>
        <authorList>
            <person name="Hugerth L.W."/>
            <person name="Larsson J."/>
            <person name="Alneberg J."/>
            <person name="Lindh M.V."/>
            <person name="Legrand C."/>
            <person name="Pinhassi J."/>
            <person name="Andersson A.F."/>
        </authorList>
    </citation>
    <scope>NUCLEOTIDE SEQUENCE [LARGE SCALE GENOMIC DNA]</scope>
    <source>
        <strain evidence="22">BACL9 MAG-120924-bin69</strain>
    </source>
</reference>
<keyword evidence="7 19" id="KW-0436">Ligase</keyword>
<feature type="domain" description="GS catalytic" evidence="21">
    <location>
        <begin position="113"/>
        <end position="477"/>
    </location>
</feature>
<evidence type="ECO:0000256" key="4">
    <source>
        <dbReference type="ARBA" id="ARBA00021364"/>
    </source>
</evidence>
<feature type="binding site" evidence="14">
    <location>
        <position position="228"/>
    </location>
    <ligand>
        <name>Mg(2+)</name>
        <dbReference type="ChEBI" id="CHEBI:18420"/>
        <label>1</label>
    </ligand>
</feature>
<dbReference type="GO" id="GO:0016020">
    <property type="term" value="C:membrane"/>
    <property type="evidence" value="ECO:0007669"/>
    <property type="project" value="TreeGrafter"/>
</dbReference>
<dbReference type="Pfam" id="PF03951">
    <property type="entry name" value="Gln-synt_N"/>
    <property type="match status" value="1"/>
</dbReference>
<feature type="binding site" evidence="14">
    <location>
        <position position="140"/>
    </location>
    <ligand>
        <name>Mg(2+)</name>
        <dbReference type="ChEBI" id="CHEBI:18420"/>
        <label>1</label>
    </ligand>
</feature>
<proteinExistence type="inferred from homology"/>
<keyword evidence="6 15" id="KW-0597">Phosphoprotein</keyword>
<dbReference type="GO" id="GO:0019740">
    <property type="term" value="P:nitrogen utilization"/>
    <property type="evidence" value="ECO:0007669"/>
    <property type="project" value="TreeGrafter"/>
</dbReference>
<feature type="binding site" evidence="14">
    <location>
        <position position="220"/>
    </location>
    <ligand>
        <name>Mg(2+)</name>
        <dbReference type="ChEBI" id="CHEBI:18420"/>
        <label>1</label>
    </ligand>
</feature>
<feature type="binding site" evidence="14">
    <location>
        <position position="138"/>
    </location>
    <ligand>
        <name>Mg(2+)</name>
        <dbReference type="ChEBI" id="CHEBI:18420"/>
        <label>1</label>
    </ligand>
</feature>
<dbReference type="InterPro" id="IPR008146">
    <property type="entry name" value="Gln_synth_cat_dom"/>
</dbReference>
<feature type="binding site" evidence="12">
    <location>
        <begin position="272"/>
        <end position="273"/>
    </location>
    <ligand>
        <name>L-glutamate</name>
        <dbReference type="ChEBI" id="CHEBI:29985"/>
    </ligand>
</feature>
<dbReference type="InterPro" id="IPR014746">
    <property type="entry name" value="Gln_synth/guanido_kin_cat_dom"/>
</dbReference>
<dbReference type="InterPro" id="IPR008147">
    <property type="entry name" value="Gln_synt_N"/>
</dbReference>
<evidence type="ECO:0000256" key="19">
    <source>
        <dbReference type="RuleBase" id="RU004356"/>
    </source>
</evidence>
<dbReference type="SMART" id="SM01230">
    <property type="entry name" value="Gln-synt_C"/>
    <property type="match status" value="1"/>
</dbReference>
<dbReference type="InterPro" id="IPR001637">
    <property type="entry name" value="Gln_synth_I_adenylation_site"/>
</dbReference>
<feature type="binding site" evidence="13">
    <location>
        <position position="361"/>
    </location>
    <ligand>
        <name>ATP</name>
        <dbReference type="ChEBI" id="CHEBI:30616"/>
    </ligand>
</feature>
<feature type="binding site" evidence="12">
    <location>
        <position position="335"/>
    </location>
    <ligand>
        <name>L-glutamate</name>
        <dbReference type="ChEBI" id="CHEBI:29985"/>
    </ligand>
</feature>
<evidence type="ECO:0000256" key="12">
    <source>
        <dbReference type="PIRSR" id="PIRSR604809-1"/>
    </source>
</evidence>
<feature type="binding site" evidence="13">
    <location>
        <begin position="279"/>
        <end position="281"/>
    </location>
    <ligand>
        <name>ATP</name>
        <dbReference type="ChEBI" id="CHEBI:30616"/>
    </ligand>
</feature>
<accession>A0A0R2XCI5</accession>
<evidence type="ECO:0000256" key="15">
    <source>
        <dbReference type="PIRSR" id="PIRSR604809-50"/>
    </source>
</evidence>
<dbReference type="GO" id="GO:0006542">
    <property type="term" value="P:glutamine biosynthetic process"/>
    <property type="evidence" value="ECO:0007669"/>
    <property type="project" value="InterPro"/>
</dbReference>
<dbReference type="InterPro" id="IPR036651">
    <property type="entry name" value="Gln_synt_N_sf"/>
</dbReference>
<dbReference type="SUPFAM" id="SSF54368">
    <property type="entry name" value="Glutamine synthetase, N-terminal domain"/>
    <property type="match status" value="1"/>
</dbReference>
<dbReference type="GO" id="GO:0004356">
    <property type="term" value="F:glutamine synthetase activity"/>
    <property type="evidence" value="ECO:0007669"/>
    <property type="project" value="UniProtKB-EC"/>
</dbReference>
<comment type="cofactor">
    <cofactor evidence="14">
        <name>Mg(2+)</name>
        <dbReference type="ChEBI" id="CHEBI:18420"/>
    </cofactor>
    <text evidence="14">Binds 2 Mg(2+) ions per subunit.</text>
</comment>
<evidence type="ECO:0000256" key="7">
    <source>
        <dbReference type="ARBA" id="ARBA00022598"/>
    </source>
</evidence>
<dbReference type="GO" id="GO:0005737">
    <property type="term" value="C:cytoplasm"/>
    <property type="evidence" value="ECO:0007669"/>
    <property type="project" value="UniProtKB-SubCell"/>
</dbReference>
<evidence type="ECO:0000256" key="16">
    <source>
        <dbReference type="PROSITE-ProRule" id="PRU01330"/>
    </source>
</evidence>
<dbReference type="AlphaFoldDB" id="A0A0R2XCI5"/>
<evidence type="ECO:0000256" key="18">
    <source>
        <dbReference type="RuleBase" id="RU000387"/>
    </source>
</evidence>
<dbReference type="InterPro" id="IPR027302">
    <property type="entry name" value="Gln_synth_N_conserv_site"/>
</dbReference>
<feature type="binding site" evidence="13">
    <location>
        <position position="215"/>
    </location>
    <ligand>
        <name>ATP</name>
        <dbReference type="ChEBI" id="CHEBI:30616"/>
    </ligand>
</feature>
<keyword evidence="9 13" id="KW-0547">Nucleotide-binding</keyword>
<dbReference type="Proteomes" id="UP000051220">
    <property type="component" value="Unassembled WGS sequence"/>
</dbReference>
<dbReference type="Gene3D" id="3.10.20.70">
    <property type="entry name" value="Glutamine synthetase, N-terminal domain"/>
    <property type="match status" value="1"/>
</dbReference>
<comment type="similarity">
    <text evidence="2 16 17">Belongs to the glutamine synthetase family.</text>
</comment>
<dbReference type="FunFam" id="3.30.590.10:FF:000001">
    <property type="entry name" value="Glutamine synthetase"/>
    <property type="match status" value="1"/>
</dbReference>
<evidence type="ECO:0000256" key="9">
    <source>
        <dbReference type="ARBA" id="ARBA00022741"/>
    </source>
</evidence>
<dbReference type="PANTHER" id="PTHR43407">
    <property type="entry name" value="GLUTAMINE SYNTHETASE"/>
    <property type="match status" value="1"/>
</dbReference>
<dbReference type="PROSITE" id="PS00180">
    <property type="entry name" value="GLNA_1"/>
    <property type="match status" value="1"/>
</dbReference>
<evidence type="ECO:0000256" key="8">
    <source>
        <dbReference type="ARBA" id="ARBA00022723"/>
    </source>
</evidence>
<evidence type="ECO:0000256" key="17">
    <source>
        <dbReference type="RuleBase" id="RU000384"/>
    </source>
</evidence>
<dbReference type="PROSITE" id="PS51986">
    <property type="entry name" value="GS_BETA_GRASP"/>
    <property type="match status" value="1"/>
</dbReference>
<feature type="binding site" evidence="12">
    <location>
        <position position="347"/>
    </location>
    <ligand>
        <name>L-glutamate</name>
        <dbReference type="ChEBI" id="CHEBI:29985"/>
    </ligand>
</feature>
<comment type="subcellular location">
    <subcellularLocation>
        <location evidence="1 18">Cytoplasm</location>
    </subcellularLocation>
</comment>
<dbReference type="Gene3D" id="3.30.590.10">
    <property type="entry name" value="Glutamine synthetase/guanido kinase, catalytic domain"/>
    <property type="match status" value="1"/>
</dbReference>
<dbReference type="EMBL" id="LIDN01000068">
    <property type="protein sequence ID" value="KRP33898.1"/>
    <property type="molecule type" value="Genomic_DNA"/>
</dbReference>
<dbReference type="EC" id="6.3.1.2" evidence="19"/>
<evidence type="ECO:0000313" key="22">
    <source>
        <dbReference type="EMBL" id="KRP33898.1"/>
    </source>
</evidence>
<evidence type="ECO:0000256" key="11">
    <source>
        <dbReference type="ARBA" id="ARBA00022842"/>
    </source>
</evidence>
<keyword evidence="5 18" id="KW-0963">Cytoplasm</keyword>
<keyword evidence="8 14" id="KW-0479">Metal-binding</keyword>
<evidence type="ECO:0000256" key="3">
    <source>
        <dbReference type="ARBA" id="ARBA00011354"/>
    </source>
</evidence>
<dbReference type="SUPFAM" id="SSF55931">
    <property type="entry name" value="Glutamine synthetase/guanido kinase"/>
    <property type="match status" value="1"/>
</dbReference>
<feature type="modified residue" description="O-AMP-tyrosine" evidence="15">
    <location>
        <position position="406"/>
    </location>
</feature>
<feature type="binding site" evidence="12">
    <location>
        <position position="368"/>
    </location>
    <ligand>
        <name>L-glutamate</name>
        <dbReference type="ChEBI" id="CHEBI:29985"/>
    </ligand>
</feature>
<evidence type="ECO:0000259" key="21">
    <source>
        <dbReference type="PROSITE" id="PS51987"/>
    </source>
</evidence>
<evidence type="ECO:0000256" key="1">
    <source>
        <dbReference type="ARBA" id="ARBA00004496"/>
    </source>
</evidence>
<dbReference type="GO" id="GO:0005524">
    <property type="term" value="F:ATP binding"/>
    <property type="evidence" value="ECO:0007669"/>
    <property type="project" value="UniProtKB-KW"/>
</dbReference>
<feature type="binding site" evidence="14">
    <location>
        <position position="366"/>
    </location>
    <ligand>
        <name>Mg(2+)</name>
        <dbReference type="ChEBI" id="CHEBI:18420"/>
        <label>1</label>
    </ligand>
</feature>
<dbReference type="PROSITE" id="PS51987">
    <property type="entry name" value="GS_CATALYTIC"/>
    <property type="match status" value="1"/>
</dbReference>
<evidence type="ECO:0000256" key="2">
    <source>
        <dbReference type="ARBA" id="ARBA00009897"/>
    </source>
</evidence>
<dbReference type="PANTHER" id="PTHR43407:SF1">
    <property type="entry name" value="LENGSIN"/>
    <property type="match status" value="1"/>
</dbReference>
<evidence type="ECO:0000256" key="14">
    <source>
        <dbReference type="PIRSR" id="PIRSR604809-3"/>
    </source>
</evidence>
<feature type="binding site" evidence="12">
    <location>
        <position position="329"/>
    </location>
    <ligand>
        <name>L-glutamate</name>
        <dbReference type="ChEBI" id="CHEBI:29985"/>
    </ligand>
</feature>
<dbReference type="NCBIfam" id="TIGR00653">
    <property type="entry name" value="GlnA"/>
    <property type="match status" value="1"/>
</dbReference>
<dbReference type="Pfam" id="PF00120">
    <property type="entry name" value="Gln-synt_C"/>
    <property type="match status" value="1"/>
</dbReference>
<protein>
    <recommendedName>
        <fullName evidence="4 19">Glutamine synthetase</fullName>
        <ecNumber evidence="19">6.3.1.2</ecNumber>
    </recommendedName>
</protein>
<feature type="domain" description="GS beta-grasp" evidence="20">
    <location>
        <begin position="21"/>
        <end position="105"/>
    </location>
</feature>
<comment type="caution">
    <text evidence="22">The sequence shown here is derived from an EMBL/GenBank/DDBJ whole genome shotgun (WGS) entry which is preliminary data.</text>
</comment>
<keyword evidence="10 13" id="KW-0067">ATP-binding</keyword>
<dbReference type="InterPro" id="IPR004809">
    <property type="entry name" value="Gln_synth_I"/>
</dbReference>
<sequence length="477" mass="53498">MNEKHLNAKSGKEVLAFAKANNCRLVDYKFCDIPGTWQHFTTTLAELEESTFKEGLGFDGSSIRGWKSINSSDMLVLPDPATAMIDPFNAEPTLSLVCTVIDPITMQTYERDPRSIAIRAEKYLQSTKIGDTAFFGPEAEFFIFDDVRYDSSSRGSFYQVDSAEGIFNSGREEMPNTGYKIRHKEGYFPVPPADTQQDIRNEITLMLEDLGVQIERQHHEVATAGQAEIDIRFDSLVRTGDKMNLYKYVVRNVARRHGKTATFMPKPLFGDNGSGMHCHQSIWKDGKPLFAGKGYANLSELALYYIGGIIKHARALTAITNPTTNSFKRLVPGYEAPVNFAYSARNRSAAIRIPTYSSNPKAVRIEFRTPDPAANPYLACAAQMLAGLDGIQNKIHPGDPLDKNLYELPPKELAKVPSAPDSLLGAAQALEKDHEFLLKGDVFTKDMVDTIIEMRVKDYDALRLRPHPYEFFMYYDV</sequence>
<keyword evidence="11 14" id="KW-0460">Magnesium</keyword>
<comment type="subunit">
    <text evidence="3 18">Oligomer of 12 subunits arranged in the form of two hexagons.</text>
</comment>
<evidence type="ECO:0000256" key="13">
    <source>
        <dbReference type="PIRSR" id="PIRSR604809-2"/>
    </source>
</evidence>
<dbReference type="PROSITE" id="PS00181">
    <property type="entry name" value="GLNA_ATP"/>
    <property type="match status" value="1"/>
</dbReference>
<organism evidence="22 23">
    <name type="scientific">Verrucomicrobia subdivision 6 bacterium BACL9 MAG-120924-bin69</name>
    <dbReference type="NCBI Taxonomy" id="1655635"/>
    <lineage>
        <taxon>Bacteria</taxon>
        <taxon>Pseudomonadati</taxon>
        <taxon>Verrucomicrobiota</taxon>
        <taxon>Verrucomicrobiia</taxon>
        <taxon>Verrucomicrobiales</taxon>
        <taxon>Verrucomicrobia subdivision 6</taxon>
    </lineage>
</organism>
<gene>
    <name evidence="22" type="primary">glnA</name>
    <name evidence="22" type="ORF">ABS33_02885</name>
</gene>
<feature type="binding site" evidence="13">
    <location>
        <position position="347"/>
    </location>
    <ligand>
        <name>ATP</name>
        <dbReference type="ChEBI" id="CHEBI:30616"/>
    </ligand>
</feature>
<dbReference type="GO" id="GO:0046872">
    <property type="term" value="F:metal ion binding"/>
    <property type="evidence" value="ECO:0007669"/>
    <property type="project" value="UniProtKB-KW"/>
</dbReference>
<dbReference type="PROSITE" id="PS00182">
    <property type="entry name" value="GLNA_ADENYLATION"/>
    <property type="match status" value="1"/>
</dbReference>
<evidence type="ECO:0000259" key="20">
    <source>
        <dbReference type="PROSITE" id="PS51986"/>
    </source>
</evidence>
<evidence type="ECO:0000256" key="5">
    <source>
        <dbReference type="ARBA" id="ARBA00022490"/>
    </source>
</evidence>
<name>A0A0R2XCI5_9BACT</name>
<evidence type="ECO:0000313" key="23">
    <source>
        <dbReference type="Proteomes" id="UP000051220"/>
    </source>
</evidence>